<protein>
    <submittedName>
        <fullName evidence="1">Uncharacterized protein</fullName>
    </submittedName>
</protein>
<dbReference type="EMBL" id="BDQI01000001">
    <property type="protein sequence ID" value="GAX48597.1"/>
    <property type="molecule type" value="Genomic_DNA"/>
</dbReference>
<dbReference type="STRING" id="1963.AQJ27_05575"/>
<sequence>MADVPQTHEDVVAKAVGALGGIWDTQRAVTTLRDSGYEPADQRAAEKEARRVLRQLASKGALVKIDPVRAIYRSAV</sequence>
<keyword evidence="2" id="KW-1185">Reference proteome</keyword>
<comment type="caution">
    <text evidence="1">The sequence shown here is derived from an EMBL/GenBank/DDBJ whole genome shotgun (WGS) entry which is preliminary data.</text>
</comment>
<reference evidence="2" key="1">
    <citation type="submission" date="2017-05" db="EMBL/GenBank/DDBJ databases">
        <title>Streptomyces olivochromogenes NBRC 3561 whole genome shotgun sequence.</title>
        <authorList>
            <person name="Dohra H."/>
            <person name="Kodani S."/>
        </authorList>
    </citation>
    <scope>NUCLEOTIDE SEQUENCE [LARGE SCALE GENOMIC DNA]</scope>
    <source>
        <strain evidence="2">NBRC 3561</strain>
    </source>
</reference>
<dbReference type="AlphaFoldDB" id="A0A250V322"/>
<proteinExistence type="predicted"/>
<dbReference type="Proteomes" id="UP000217446">
    <property type="component" value="Unassembled WGS sequence"/>
</dbReference>
<accession>A0A250V322</accession>
<evidence type="ECO:0000313" key="1">
    <source>
        <dbReference type="EMBL" id="GAX48597.1"/>
    </source>
</evidence>
<dbReference type="RefSeq" id="WP_067362303.1">
    <property type="nucleotide sequence ID" value="NZ_BDQI01000001.1"/>
</dbReference>
<gene>
    <name evidence="1" type="ORF">SO3561_00077</name>
</gene>
<name>A0A250V322_STROL</name>
<organism evidence="1 2">
    <name type="scientific">Streptomyces olivochromogenes</name>
    <dbReference type="NCBI Taxonomy" id="1963"/>
    <lineage>
        <taxon>Bacteria</taxon>
        <taxon>Bacillati</taxon>
        <taxon>Actinomycetota</taxon>
        <taxon>Actinomycetes</taxon>
        <taxon>Kitasatosporales</taxon>
        <taxon>Streptomycetaceae</taxon>
        <taxon>Streptomyces</taxon>
    </lineage>
</organism>
<evidence type="ECO:0000313" key="2">
    <source>
        <dbReference type="Proteomes" id="UP000217446"/>
    </source>
</evidence>